<evidence type="ECO:0000313" key="1">
    <source>
        <dbReference type="EMBL" id="KAH9477373.1"/>
    </source>
</evidence>
<gene>
    <name evidence="1" type="ORF">JR316_0009579</name>
</gene>
<dbReference type="EMBL" id="JAFIQS020000009">
    <property type="protein sequence ID" value="KAH9477373.1"/>
    <property type="molecule type" value="Genomic_DNA"/>
</dbReference>
<accession>A0ACB8GP98</accession>
<sequence>MSVVTPTELVYGDGDKAGVALIAFPALISLAAIVSLLIFKFPKRQTFQNSHMLGYFLSLLFANVLQSIASVMDFEWVAKGRVVSGGLCSSQGGIKQIGNLAASIWSLIIAIHLFHVLFLRIRATRPVFIGAIISAWALVLLILFIGRFGFQREEKGPYFGIAGTSCGITSSYATARAALDYLFSFLSIGLGLVLYVLVLLRVHGLLIRDKYHHWRLNFRRKDNDWSRVIIQDNAINEIARKLVWYPVSYSVVLIPITIVRVIQFNGTAVPFSITVITGFIFNMMGFINVIMLLYIDRHTPQTGLPLFSSASRAGTPFSFNSRVETPYSFESRAKSPFSFEKGRDVVEIDIKPEDFKPSSKSSQQPRNVLVKLPKQPPNTFVAPDSWKTTAPRGRHY</sequence>
<protein>
    <submittedName>
        <fullName evidence="1">Uncharacterized protein</fullName>
    </submittedName>
</protein>
<reference evidence="1" key="1">
    <citation type="submission" date="2021-10" db="EMBL/GenBank/DDBJ databases">
        <title>Psilocybe cubensis genome.</title>
        <authorList>
            <person name="Mckernan K.J."/>
            <person name="Crawford S."/>
            <person name="Trippe A."/>
            <person name="Kane L.T."/>
            <person name="Mclaughlin S."/>
        </authorList>
    </citation>
    <scope>NUCLEOTIDE SEQUENCE</scope>
    <source>
        <strain evidence="1">MGC-MH-2018</strain>
    </source>
</reference>
<organism evidence="1 2">
    <name type="scientific">Psilocybe cubensis</name>
    <name type="common">Psychedelic mushroom</name>
    <name type="synonym">Stropharia cubensis</name>
    <dbReference type="NCBI Taxonomy" id="181762"/>
    <lineage>
        <taxon>Eukaryota</taxon>
        <taxon>Fungi</taxon>
        <taxon>Dikarya</taxon>
        <taxon>Basidiomycota</taxon>
        <taxon>Agaricomycotina</taxon>
        <taxon>Agaricomycetes</taxon>
        <taxon>Agaricomycetidae</taxon>
        <taxon>Agaricales</taxon>
        <taxon>Agaricineae</taxon>
        <taxon>Strophariaceae</taxon>
        <taxon>Psilocybe</taxon>
    </lineage>
</organism>
<name>A0ACB8GP98_PSICU</name>
<dbReference type="Proteomes" id="UP000664032">
    <property type="component" value="Unassembled WGS sequence"/>
</dbReference>
<keyword evidence="2" id="KW-1185">Reference proteome</keyword>
<evidence type="ECO:0000313" key="2">
    <source>
        <dbReference type="Proteomes" id="UP000664032"/>
    </source>
</evidence>
<comment type="caution">
    <text evidence="1">The sequence shown here is derived from an EMBL/GenBank/DDBJ whole genome shotgun (WGS) entry which is preliminary data.</text>
</comment>
<proteinExistence type="predicted"/>